<evidence type="ECO:0000256" key="2">
    <source>
        <dbReference type="SAM" id="SignalP"/>
    </source>
</evidence>
<accession>B4S813</accession>
<dbReference type="Pfam" id="PF13505">
    <property type="entry name" value="OMP_b-brl"/>
    <property type="match status" value="1"/>
</dbReference>
<dbReference type="Gene3D" id="2.40.160.20">
    <property type="match status" value="1"/>
</dbReference>
<dbReference type="eggNOG" id="COG3637">
    <property type="taxonomic scope" value="Bacteria"/>
</dbReference>
<dbReference type="AlphaFoldDB" id="B4S813"/>
<organism evidence="4 5">
    <name type="scientific">Prosthecochloris aestuarii (strain DSM 271 / SK 413)</name>
    <dbReference type="NCBI Taxonomy" id="290512"/>
    <lineage>
        <taxon>Bacteria</taxon>
        <taxon>Pseudomonadati</taxon>
        <taxon>Chlorobiota</taxon>
        <taxon>Chlorobiia</taxon>
        <taxon>Chlorobiales</taxon>
        <taxon>Chlorobiaceae</taxon>
        <taxon>Prosthecochloris</taxon>
    </lineage>
</organism>
<name>B4S813_PROA2</name>
<dbReference type="Proteomes" id="UP000002725">
    <property type="component" value="Chromosome"/>
</dbReference>
<keyword evidence="5" id="KW-1185">Reference proteome</keyword>
<dbReference type="HOGENOM" id="CLU_057473_3_1_10"/>
<feature type="signal peptide" evidence="2">
    <location>
        <begin position="1"/>
        <end position="24"/>
    </location>
</feature>
<gene>
    <name evidence="4" type="ordered locus">Paes_1171</name>
</gene>
<keyword evidence="1 2" id="KW-0732">Signal</keyword>
<dbReference type="STRING" id="290512.Paes_1171"/>
<evidence type="ECO:0000313" key="5">
    <source>
        <dbReference type="Proteomes" id="UP000002725"/>
    </source>
</evidence>
<evidence type="ECO:0000256" key="1">
    <source>
        <dbReference type="ARBA" id="ARBA00022729"/>
    </source>
</evidence>
<feature type="domain" description="Outer membrane protein beta-barrel" evidence="3">
    <location>
        <begin position="13"/>
        <end position="201"/>
    </location>
</feature>
<sequence length="201" mass="21540">MSRKLLSGLTCSCCAIVFFQSAYAGSPYAGLTVGKAYLNNSSIKGSNREYSCDDGEGYCYAHGLELGNFRLEGEIGYQKNDFDAIEPGVRTANGDLSILSLLGNGYYSLSAQGSRVMPVISAGVGVANIEFEDEVNAVDDSDLVLAYQVGAGLGYKLSESVTVTTMYRYFSTSDAGFDEEADDLHVDISSHNIMMGVKVNF</sequence>
<dbReference type="KEGG" id="paa:Paes_1171"/>
<evidence type="ECO:0000313" key="4">
    <source>
        <dbReference type="EMBL" id="ACF46200.1"/>
    </source>
</evidence>
<protein>
    <submittedName>
        <fullName evidence="4">Outer surface protein, putative</fullName>
    </submittedName>
</protein>
<dbReference type="SUPFAM" id="SSF56925">
    <property type="entry name" value="OMPA-like"/>
    <property type="match status" value="1"/>
</dbReference>
<dbReference type="InterPro" id="IPR027385">
    <property type="entry name" value="Beta-barrel_OMP"/>
</dbReference>
<reference evidence="4" key="1">
    <citation type="submission" date="2008-06" db="EMBL/GenBank/DDBJ databases">
        <title>Complete sequence of chromosome of Prosthecochloris aestuarii DSM 271.</title>
        <authorList>
            <consortium name="US DOE Joint Genome Institute"/>
            <person name="Lucas S."/>
            <person name="Copeland A."/>
            <person name="Lapidus A."/>
            <person name="Glavina del Rio T."/>
            <person name="Dalin E."/>
            <person name="Tice H."/>
            <person name="Bruce D."/>
            <person name="Goodwin L."/>
            <person name="Pitluck S."/>
            <person name="Schmutz J."/>
            <person name="Larimer F."/>
            <person name="Land M."/>
            <person name="Hauser L."/>
            <person name="Kyrpides N."/>
            <person name="Anderson I."/>
            <person name="Liu Z."/>
            <person name="Li T."/>
            <person name="Zhao F."/>
            <person name="Overmann J."/>
            <person name="Bryant D.A."/>
            <person name="Richardson P."/>
        </authorList>
    </citation>
    <scope>NUCLEOTIDE SEQUENCE [LARGE SCALE GENOMIC DNA]</scope>
    <source>
        <strain evidence="4">DSM 271</strain>
    </source>
</reference>
<dbReference type="EMBL" id="CP001108">
    <property type="protein sequence ID" value="ACF46200.1"/>
    <property type="molecule type" value="Genomic_DNA"/>
</dbReference>
<proteinExistence type="predicted"/>
<evidence type="ECO:0000259" key="3">
    <source>
        <dbReference type="Pfam" id="PF13505"/>
    </source>
</evidence>
<dbReference type="InterPro" id="IPR011250">
    <property type="entry name" value="OMP/PagP_B-barrel"/>
</dbReference>
<dbReference type="RefSeq" id="WP_012505735.1">
    <property type="nucleotide sequence ID" value="NC_011059.1"/>
</dbReference>
<feature type="chain" id="PRO_5002825763" evidence="2">
    <location>
        <begin position="25"/>
        <end position="201"/>
    </location>
</feature>